<keyword evidence="6" id="KW-0804">Transcription</keyword>
<evidence type="ECO:0000256" key="5">
    <source>
        <dbReference type="ARBA" id="ARBA00023242"/>
    </source>
</evidence>
<reference evidence="8" key="1">
    <citation type="submission" date="2019-12" db="UniProtKB">
        <authorList>
            <consortium name="WormBaseParasite"/>
        </authorList>
    </citation>
    <scope>IDENTIFICATION</scope>
</reference>
<dbReference type="SUPFAM" id="SSF57783">
    <property type="entry name" value="Zinc beta-ribbon"/>
    <property type="match status" value="1"/>
</dbReference>
<accession>A0A5S6QA28</accession>
<evidence type="ECO:0000256" key="4">
    <source>
        <dbReference type="ARBA" id="ARBA00022833"/>
    </source>
</evidence>
<keyword evidence="7" id="KW-1185">Reference proteome</keyword>
<dbReference type="PANTHER" id="PTHR20934:SF0">
    <property type="entry name" value="TRANSCRIPTION ELONGATION FACTOR 1 HOMOLOG"/>
    <property type="match status" value="1"/>
</dbReference>
<dbReference type="Pfam" id="PF05129">
    <property type="entry name" value="Zn_ribbon_Elf1"/>
    <property type="match status" value="1"/>
</dbReference>
<sequence>MQLFKNIQPLDALFDCSFCNHERTCEVTMGREHSAALMKCRICMEEFQTVINYLSEPTDVQIGGLCASYRLLTSINFHSESAWRRCTAMAYGGTYSVLMKAKMGNASLSSADQSSLHENCWISI</sequence>
<evidence type="ECO:0000256" key="2">
    <source>
        <dbReference type="ARBA" id="ARBA00009730"/>
    </source>
</evidence>
<dbReference type="WBParaSite" id="TMUE_1000003945.1">
    <property type="protein sequence ID" value="TMUE_1000003945.1"/>
    <property type="gene ID" value="WBGene00286777"/>
</dbReference>
<dbReference type="PANTHER" id="PTHR20934">
    <property type="entry name" value="TRANSCRIPTION ELONGATION FACTOR 1 HOMOLOG"/>
    <property type="match status" value="1"/>
</dbReference>
<dbReference type="InterPro" id="IPR038567">
    <property type="entry name" value="T_Elf1_sf"/>
</dbReference>
<comment type="function">
    <text evidence="6">Transcription elongation factor implicated in the maintenance of proper chromatin structure in actively transcribed regions.</text>
</comment>
<dbReference type="AlphaFoldDB" id="A0A5S6QA28"/>
<evidence type="ECO:0000313" key="7">
    <source>
        <dbReference type="Proteomes" id="UP000046395"/>
    </source>
</evidence>
<keyword evidence="4 6" id="KW-0862">Zinc</keyword>
<dbReference type="GO" id="GO:0008023">
    <property type="term" value="C:transcription elongation factor complex"/>
    <property type="evidence" value="ECO:0007669"/>
    <property type="project" value="TreeGrafter"/>
</dbReference>
<keyword evidence="6" id="KW-0863">Zinc-finger</keyword>
<dbReference type="Proteomes" id="UP000046395">
    <property type="component" value="Unassembled WGS sequence"/>
</dbReference>
<evidence type="ECO:0000256" key="1">
    <source>
        <dbReference type="ARBA" id="ARBA00004123"/>
    </source>
</evidence>
<dbReference type="GO" id="GO:0000993">
    <property type="term" value="F:RNA polymerase II complex binding"/>
    <property type="evidence" value="ECO:0007669"/>
    <property type="project" value="TreeGrafter"/>
</dbReference>
<keyword evidence="5 6" id="KW-0539">Nucleus</keyword>
<organism evidence="7 8">
    <name type="scientific">Trichuris muris</name>
    <name type="common">Mouse whipworm</name>
    <dbReference type="NCBI Taxonomy" id="70415"/>
    <lineage>
        <taxon>Eukaryota</taxon>
        <taxon>Metazoa</taxon>
        <taxon>Ecdysozoa</taxon>
        <taxon>Nematoda</taxon>
        <taxon>Enoplea</taxon>
        <taxon>Dorylaimia</taxon>
        <taxon>Trichinellida</taxon>
        <taxon>Trichuridae</taxon>
        <taxon>Trichuris</taxon>
    </lineage>
</organism>
<keyword evidence="6" id="KW-0479">Metal-binding</keyword>
<evidence type="ECO:0000256" key="3">
    <source>
        <dbReference type="ARBA" id="ARBA00014973"/>
    </source>
</evidence>
<evidence type="ECO:0000313" key="8">
    <source>
        <dbReference type="WBParaSite" id="TMUE_1000003945.1"/>
    </source>
</evidence>
<dbReference type="InterPro" id="IPR007808">
    <property type="entry name" value="Elf1"/>
</dbReference>
<dbReference type="GO" id="GO:0008270">
    <property type="term" value="F:zinc ion binding"/>
    <property type="evidence" value="ECO:0007669"/>
    <property type="project" value="UniProtKB-KW"/>
</dbReference>
<proteinExistence type="inferred from homology"/>
<dbReference type="Gene3D" id="2.20.25.190">
    <property type="match status" value="1"/>
</dbReference>
<keyword evidence="6" id="KW-0805">Transcription regulation</keyword>
<protein>
    <recommendedName>
        <fullName evidence="3 6">Transcription elongation factor 1 homolog</fullName>
    </recommendedName>
</protein>
<comment type="similarity">
    <text evidence="2 6">Belongs to the ELOF1 family.</text>
</comment>
<dbReference type="STRING" id="70415.A0A5S6QA28"/>
<name>A0A5S6QA28_TRIMR</name>
<comment type="subcellular location">
    <subcellularLocation>
        <location evidence="1 6">Nucleus</location>
    </subcellularLocation>
</comment>
<evidence type="ECO:0000256" key="6">
    <source>
        <dbReference type="RuleBase" id="RU364033"/>
    </source>
</evidence>
<dbReference type="GO" id="GO:0006368">
    <property type="term" value="P:transcription elongation by RNA polymerase II"/>
    <property type="evidence" value="ECO:0007669"/>
    <property type="project" value="TreeGrafter"/>
</dbReference>